<comment type="caution">
    <text evidence="4">The sequence shown here is derived from an EMBL/GenBank/DDBJ whole genome shotgun (WGS) entry which is preliminary data.</text>
</comment>
<protein>
    <recommendedName>
        <fullName evidence="3">Fibronectin type-III domain-containing protein</fullName>
    </recommendedName>
</protein>
<reference evidence="5" key="1">
    <citation type="journal article" date="2017" name="bioRxiv">
        <title>Comparative analysis of the genomes of Stylophora pistillata and Acropora digitifera provides evidence for extensive differences between species of corals.</title>
        <authorList>
            <person name="Voolstra C.R."/>
            <person name="Li Y."/>
            <person name="Liew Y.J."/>
            <person name="Baumgarten S."/>
            <person name="Zoccola D."/>
            <person name="Flot J.-F."/>
            <person name="Tambutte S."/>
            <person name="Allemand D."/>
            <person name="Aranda M."/>
        </authorList>
    </citation>
    <scope>NUCLEOTIDE SEQUENCE [LARGE SCALE GENOMIC DNA]</scope>
</reference>
<organism evidence="4 5">
    <name type="scientific">Stylophora pistillata</name>
    <name type="common">Smooth cauliflower coral</name>
    <dbReference type="NCBI Taxonomy" id="50429"/>
    <lineage>
        <taxon>Eukaryota</taxon>
        <taxon>Metazoa</taxon>
        <taxon>Cnidaria</taxon>
        <taxon>Anthozoa</taxon>
        <taxon>Hexacorallia</taxon>
        <taxon>Scleractinia</taxon>
        <taxon>Astrocoeniina</taxon>
        <taxon>Pocilloporidae</taxon>
        <taxon>Stylophora</taxon>
    </lineage>
</organism>
<dbReference type="SUPFAM" id="SSF49265">
    <property type="entry name" value="Fibronectin type III"/>
    <property type="match status" value="1"/>
</dbReference>
<keyword evidence="1" id="KW-0812">Transmembrane</keyword>
<dbReference type="SMART" id="SM00060">
    <property type="entry name" value="FN3"/>
    <property type="match status" value="1"/>
</dbReference>
<keyword evidence="1" id="KW-0472">Membrane</keyword>
<feature type="domain" description="Fibronectin type-III" evidence="3">
    <location>
        <begin position="23"/>
        <end position="110"/>
    </location>
</feature>
<feature type="signal peptide" evidence="2">
    <location>
        <begin position="1"/>
        <end position="17"/>
    </location>
</feature>
<keyword evidence="5" id="KW-1185">Reference proteome</keyword>
<dbReference type="Gene3D" id="2.60.40.10">
    <property type="entry name" value="Immunoglobulins"/>
    <property type="match status" value="1"/>
</dbReference>
<dbReference type="InterPro" id="IPR003961">
    <property type="entry name" value="FN3_dom"/>
</dbReference>
<dbReference type="CDD" id="cd00063">
    <property type="entry name" value="FN3"/>
    <property type="match status" value="1"/>
</dbReference>
<feature type="transmembrane region" description="Helical" evidence="1">
    <location>
        <begin position="132"/>
        <end position="154"/>
    </location>
</feature>
<dbReference type="AlphaFoldDB" id="A0A2B4RU71"/>
<sequence>MVLFLFFVVFLADTVEGVRSPERPVVPNVTAISSTEVRVTWCRVNSNKVEIDHYELFIDSQLEYSGLDVLYMAKRLKPWSWYEVKLRACGFSPGSCSPFSIPALVKTLRDRDNSTVIQSGVTLFKVIFVPTYMFILGVIAGVLAISFILAWRYLQSVDLSGGSAFELPQYHKLPNKDDYQTLFLENIPDAENNPLENLENTMYLTKACQVDDKDSHYLEISSSGKADVQSSFIATTTRNAKPSGLYFVGTVQENPVPHQDVRDRLYSHQLDYYNCSSHVNSKDKKYVQIENRKDVNYESHNELCEKLPQNCKNDGAVKDRERTKSLPNVADTLVPSIPTKKAQSLENLHASLKGNSSHPPLLIQSSPLSVQSQFNEQKARTEVTRESSLHSHNGMVVAIDNSNIYIGAQECASMVNPGARKRHIRVKLQNLVRILEKERTKTRGFACGSSPPATEHVWEVYRRMGYTVDLEERRGKDEQRVDEGLHLWIYKALCELAPGILVLATGDGMKGKSECDTSFPRCAVTALERGWSVEVYSWKHSLSSEWIKLAKKYPEALTINYLDKHVNYITFVDGKYGRKRLPLPASEA</sequence>
<name>A0A2B4RU71_STYPI</name>
<keyword evidence="2" id="KW-0732">Signal</keyword>
<dbReference type="OrthoDB" id="5951020at2759"/>
<proteinExistence type="predicted"/>
<dbReference type="InterPro" id="IPR013783">
    <property type="entry name" value="Ig-like_fold"/>
</dbReference>
<evidence type="ECO:0000313" key="5">
    <source>
        <dbReference type="Proteomes" id="UP000225706"/>
    </source>
</evidence>
<dbReference type="EMBL" id="LSMT01000306">
    <property type="protein sequence ID" value="PFX20716.1"/>
    <property type="molecule type" value="Genomic_DNA"/>
</dbReference>
<evidence type="ECO:0000259" key="3">
    <source>
        <dbReference type="PROSITE" id="PS50853"/>
    </source>
</evidence>
<dbReference type="Gene3D" id="3.40.50.1010">
    <property type="entry name" value="5'-nuclease"/>
    <property type="match status" value="1"/>
</dbReference>
<evidence type="ECO:0000256" key="2">
    <source>
        <dbReference type="SAM" id="SignalP"/>
    </source>
</evidence>
<keyword evidence="1" id="KW-1133">Transmembrane helix</keyword>
<evidence type="ECO:0000256" key="1">
    <source>
        <dbReference type="SAM" id="Phobius"/>
    </source>
</evidence>
<feature type="chain" id="PRO_5012812343" description="Fibronectin type-III domain-containing protein" evidence="2">
    <location>
        <begin position="18"/>
        <end position="588"/>
    </location>
</feature>
<accession>A0A2B4RU71</accession>
<gene>
    <name evidence="4" type="ORF">AWC38_SpisGene14829</name>
</gene>
<dbReference type="CDD" id="cd18724">
    <property type="entry name" value="PIN_LabA-like"/>
    <property type="match status" value="1"/>
</dbReference>
<evidence type="ECO:0000313" key="4">
    <source>
        <dbReference type="EMBL" id="PFX20716.1"/>
    </source>
</evidence>
<dbReference type="Proteomes" id="UP000225706">
    <property type="component" value="Unassembled WGS sequence"/>
</dbReference>
<dbReference type="InterPro" id="IPR036116">
    <property type="entry name" value="FN3_sf"/>
</dbReference>
<dbReference type="PROSITE" id="PS50853">
    <property type="entry name" value="FN3"/>
    <property type="match status" value="1"/>
</dbReference>